<keyword evidence="6" id="KW-1185">Reference proteome</keyword>
<dbReference type="SUPFAM" id="SSF55248">
    <property type="entry name" value="PCD-like"/>
    <property type="match status" value="1"/>
</dbReference>
<dbReference type="EC" id="4.2.1.96" evidence="4"/>
<gene>
    <name evidence="5" type="ORF">OLMES_3478</name>
</gene>
<dbReference type="InterPro" id="IPR036428">
    <property type="entry name" value="PCD_sf"/>
</dbReference>
<dbReference type="KEGG" id="ome:OLMES_3478"/>
<evidence type="ECO:0000256" key="4">
    <source>
        <dbReference type="HAMAP-Rule" id="MF_00434"/>
    </source>
</evidence>
<dbReference type="InterPro" id="IPR001533">
    <property type="entry name" value="Pterin_deHydtase"/>
</dbReference>
<dbReference type="GO" id="GO:0006729">
    <property type="term" value="P:tetrahydrobiopterin biosynthetic process"/>
    <property type="evidence" value="ECO:0007669"/>
    <property type="project" value="InterPro"/>
</dbReference>
<dbReference type="PANTHER" id="PTHR42805">
    <property type="entry name" value="PTERIN-4-ALPHA-CARBINOLAMINE DEHYDRATASE-RELATED"/>
    <property type="match status" value="1"/>
</dbReference>
<dbReference type="NCBIfam" id="NF002016">
    <property type="entry name" value="PRK00823.1-1"/>
    <property type="match status" value="1"/>
</dbReference>
<dbReference type="EMBL" id="CP021425">
    <property type="protein sequence ID" value="ARU57513.1"/>
    <property type="molecule type" value="Genomic_DNA"/>
</dbReference>
<dbReference type="OrthoDB" id="5294615at2"/>
<dbReference type="CDD" id="cd00913">
    <property type="entry name" value="PCD_DCoH_subfamily_a"/>
    <property type="match status" value="1"/>
</dbReference>
<proteinExistence type="inferred from homology"/>
<evidence type="ECO:0000313" key="6">
    <source>
        <dbReference type="Proteomes" id="UP000196027"/>
    </source>
</evidence>
<comment type="catalytic activity">
    <reaction evidence="1 4">
        <text>(4aS,6R)-4a-hydroxy-L-erythro-5,6,7,8-tetrahydrobiopterin = (6R)-L-erythro-6,7-dihydrobiopterin + H2O</text>
        <dbReference type="Rhea" id="RHEA:11920"/>
        <dbReference type="ChEBI" id="CHEBI:15377"/>
        <dbReference type="ChEBI" id="CHEBI:15642"/>
        <dbReference type="ChEBI" id="CHEBI:43120"/>
        <dbReference type="EC" id="4.2.1.96"/>
    </reaction>
</comment>
<dbReference type="GO" id="GO:0008124">
    <property type="term" value="F:4-alpha-hydroxytetrahydrobiopterin dehydratase activity"/>
    <property type="evidence" value="ECO:0007669"/>
    <property type="project" value="UniProtKB-UniRule"/>
</dbReference>
<dbReference type="HAMAP" id="MF_00434">
    <property type="entry name" value="Pterin_4_alpha"/>
    <property type="match status" value="1"/>
</dbReference>
<dbReference type="Gene3D" id="3.30.1360.20">
    <property type="entry name" value="Transcriptional coactivator/pterin dehydratase"/>
    <property type="match status" value="1"/>
</dbReference>
<organism evidence="5 6">
    <name type="scientific">Oleiphilus messinensis</name>
    <dbReference type="NCBI Taxonomy" id="141451"/>
    <lineage>
        <taxon>Bacteria</taxon>
        <taxon>Pseudomonadati</taxon>
        <taxon>Pseudomonadota</taxon>
        <taxon>Gammaproteobacteria</taxon>
        <taxon>Oceanospirillales</taxon>
        <taxon>Oleiphilaceae</taxon>
        <taxon>Oleiphilus</taxon>
    </lineage>
</organism>
<dbReference type="PANTHER" id="PTHR42805:SF1">
    <property type="entry name" value="PTERIN-4-ALPHA-CARBINOLAMINE DEHYDRATASE-RELATED"/>
    <property type="match status" value="1"/>
</dbReference>
<dbReference type="AlphaFoldDB" id="A0A1Y0IDP4"/>
<name>A0A1Y0IDP4_9GAMM</name>
<reference evidence="5 6" key="1">
    <citation type="submission" date="2017-05" db="EMBL/GenBank/DDBJ databases">
        <title>Genomic insights into alkan degradation activity of Oleiphilus messinensis.</title>
        <authorList>
            <person name="Kozyavkin S.A."/>
            <person name="Slesarev A.I."/>
            <person name="Golyshin P.N."/>
            <person name="Korzhenkov A."/>
            <person name="Golyshina O.N."/>
            <person name="Toshchakov S.V."/>
        </authorList>
    </citation>
    <scope>NUCLEOTIDE SEQUENCE [LARGE SCALE GENOMIC DNA]</scope>
    <source>
        <strain evidence="5 6">ME102</strain>
    </source>
</reference>
<dbReference type="InterPro" id="IPR050376">
    <property type="entry name" value="Pterin-4-alpha-carb_dehyd"/>
</dbReference>
<evidence type="ECO:0000256" key="3">
    <source>
        <dbReference type="ARBA" id="ARBA00023239"/>
    </source>
</evidence>
<sequence length="110" mass="12402">MATLAEQECEVCRVGAPTVPEEEWPVLLAELPEWSIEKGVENCLSRVFVFKNFAQALQFTNQVGAVAESEGHHPLLITEWGRVTVKWWTHKIGGLHKTDFIMAARTDKLV</sequence>
<evidence type="ECO:0000313" key="5">
    <source>
        <dbReference type="EMBL" id="ARU57513.1"/>
    </source>
</evidence>
<dbReference type="Pfam" id="PF01329">
    <property type="entry name" value="Pterin_4a"/>
    <property type="match status" value="1"/>
</dbReference>
<evidence type="ECO:0000256" key="2">
    <source>
        <dbReference type="ARBA" id="ARBA00006472"/>
    </source>
</evidence>
<keyword evidence="3 4" id="KW-0456">Lyase</keyword>
<accession>A0A1Y0IDP4</accession>
<dbReference type="Proteomes" id="UP000196027">
    <property type="component" value="Chromosome"/>
</dbReference>
<dbReference type="RefSeq" id="WP_087464531.1">
    <property type="nucleotide sequence ID" value="NZ_CP021425.1"/>
</dbReference>
<protein>
    <recommendedName>
        <fullName evidence="4">Putative pterin-4-alpha-carbinolamine dehydratase</fullName>
        <shortName evidence="4">PHS</shortName>
        <ecNumber evidence="4">4.2.1.96</ecNumber>
    </recommendedName>
    <alternativeName>
        <fullName evidence="4">4-alpha-hydroxy-tetrahydropterin dehydratase</fullName>
    </alternativeName>
    <alternativeName>
        <fullName evidence="4">Pterin carbinolamine dehydratase</fullName>
        <shortName evidence="4">PCD</shortName>
    </alternativeName>
</protein>
<comment type="similarity">
    <text evidence="2 4">Belongs to the pterin-4-alpha-carbinolamine dehydratase family.</text>
</comment>
<evidence type="ECO:0000256" key="1">
    <source>
        <dbReference type="ARBA" id="ARBA00001554"/>
    </source>
</evidence>